<keyword evidence="1" id="KW-0175">Coiled coil</keyword>
<dbReference type="InterPro" id="IPR048365">
    <property type="entry name" value="TNP-like_RNaseH_N"/>
</dbReference>
<dbReference type="AlphaFoldDB" id="A0A6B0VG39"/>
<feature type="domain" description="Transposable element P transposase-like RNase H" evidence="2">
    <location>
        <begin position="296"/>
        <end position="432"/>
    </location>
</feature>
<dbReference type="EMBL" id="GIFC01018418">
    <property type="protein sequence ID" value="MXV00502.1"/>
    <property type="molecule type" value="Transcribed_RNA"/>
</dbReference>
<feature type="coiled-coil region" evidence="1">
    <location>
        <begin position="186"/>
        <end position="213"/>
    </location>
</feature>
<accession>A0A6B0VG39</accession>
<name>A0A6B0VG39_IXORI</name>
<proteinExistence type="predicted"/>
<evidence type="ECO:0000256" key="1">
    <source>
        <dbReference type="SAM" id="Coils"/>
    </source>
</evidence>
<evidence type="ECO:0000313" key="3">
    <source>
        <dbReference type="EMBL" id="MXV00502.1"/>
    </source>
</evidence>
<organism evidence="3">
    <name type="scientific">Ixodes ricinus</name>
    <name type="common">Common tick</name>
    <name type="synonym">Acarus ricinus</name>
    <dbReference type="NCBI Taxonomy" id="34613"/>
    <lineage>
        <taxon>Eukaryota</taxon>
        <taxon>Metazoa</taxon>
        <taxon>Ecdysozoa</taxon>
        <taxon>Arthropoda</taxon>
        <taxon>Chelicerata</taxon>
        <taxon>Arachnida</taxon>
        <taxon>Acari</taxon>
        <taxon>Parasitiformes</taxon>
        <taxon>Ixodida</taxon>
        <taxon>Ixodoidea</taxon>
        <taxon>Ixodidae</taxon>
        <taxon>Ixodinae</taxon>
        <taxon>Ixodes</taxon>
    </lineage>
</organism>
<protein>
    <submittedName>
        <fullName evidence="3">Putative transposable element</fullName>
    </submittedName>
</protein>
<reference evidence="3" key="1">
    <citation type="submission" date="2019-12" db="EMBL/GenBank/DDBJ databases">
        <title>An insight into the sialome of adult female Ixodes ricinus ticks feeding for 6 days.</title>
        <authorList>
            <person name="Perner J."/>
            <person name="Ribeiro J.M.C."/>
        </authorList>
    </citation>
    <scope>NUCLEOTIDE SEQUENCE</scope>
    <source>
        <strain evidence="3">Semi-engorged</strain>
        <tissue evidence="3">Salivary glands</tissue>
    </source>
</reference>
<evidence type="ECO:0000259" key="2">
    <source>
        <dbReference type="Pfam" id="PF21787"/>
    </source>
</evidence>
<dbReference type="Pfam" id="PF21787">
    <property type="entry name" value="TNP-like_RNaseH_N"/>
    <property type="match status" value="1"/>
</dbReference>
<sequence length="724" mass="80201">MATARLSVEACCTSDHVHATTATARSSVEACCISDQVHATTATARSSAETYCISEHVHATMATARFSAETYCISEHVRATTATQSSSVEACCTSGQVHAATATDRSSAETYCISEQDHATMTTKRSSAETSCTSDHIPATTAMERSSAETSCTSDRIPTTMATKRSRAKTSCISNQIHATTASSTQAALLKRIKELETELQATQRRLRLAQKQRCQALAAKQRLTAGLKKYMNEDQIKCLEKKTMRGTRWSKKTIIKALKVRLSCGARGYDVVKELGQPLPSERTLQRRLKRYKFAPGLLHDIMESLALKVNVMSPEERHATLMLDEIQLKRGLAYDASSGRVLGPPTLPLADGTLPARCLATHGLVFMLGGVSTRWKQTIAYHLTGGSFHAKTVRDFIIEIIKACEAISLKIDVVVTDMGGGNQGLWKLFGIVVGKHSKPKTSCPHPCDKTRKLHFMADVPHLFKNLRNHLTKDHKICVPEEVVKRHGLPGNQVSIEPIKKLVEIDSKADLKLAPHLKPSCVDPNHYDKMKVGPAFSLLNSDTGAALRLLVDDGTLEKSAVTTAWFVETMFRWFRLMTSRTTKLALSHFDDVQYGKAVGFLEEIIQLFEQLSIVDGGKIAWKPVQTGFILATTSVLELQKLFLESYDFKFVFLSRFSQDALENLFSTLRCKNPVPRVMEFKSTLRAATMAQFLRPSRDGSYIEDDCFLLAGMEQNEKTTKKKK</sequence>